<comment type="similarity">
    <text evidence="2 10">Belongs to the sodium:solute symporter (SSF) (TC 2.A.21) family.</text>
</comment>
<dbReference type="EMBL" id="CAXAMM010005748">
    <property type="protein sequence ID" value="CAK9008428.1"/>
    <property type="molecule type" value="Genomic_DNA"/>
</dbReference>
<reference evidence="14 15" key="1">
    <citation type="submission" date="2024-02" db="EMBL/GenBank/DDBJ databases">
        <authorList>
            <person name="Chen Y."/>
            <person name="Shah S."/>
            <person name="Dougan E. K."/>
            <person name="Thang M."/>
            <person name="Chan C."/>
        </authorList>
    </citation>
    <scope>NUCLEOTIDE SEQUENCE [LARGE SCALE GENOMIC DNA]</scope>
</reference>
<dbReference type="SUPFAM" id="SSF53649">
    <property type="entry name" value="Alkaline phosphatase-like"/>
    <property type="match status" value="1"/>
</dbReference>
<dbReference type="Gene3D" id="3.30.1120.10">
    <property type="match status" value="1"/>
</dbReference>
<dbReference type="PANTHER" id="PTHR42693:SF11">
    <property type="entry name" value="ARYLSULFATASE A"/>
    <property type="match status" value="1"/>
</dbReference>
<evidence type="ECO:0000256" key="10">
    <source>
        <dbReference type="RuleBase" id="RU362091"/>
    </source>
</evidence>
<organism evidence="14 15">
    <name type="scientific">Durusdinium trenchii</name>
    <dbReference type="NCBI Taxonomy" id="1381693"/>
    <lineage>
        <taxon>Eukaryota</taxon>
        <taxon>Sar</taxon>
        <taxon>Alveolata</taxon>
        <taxon>Dinophyceae</taxon>
        <taxon>Suessiales</taxon>
        <taxon>Symbiodiniaceae</taxon>
        <taxon>Durusdinium</taxon>
    </lineage>
</organism>
<keyword evidence="4 12" id="KW-0812">Transmembrane</keyword>
<evidence type="ECO:0000256" key="11">
    <source>
        <dbReference type="SAM" id="MobiDB-lite"/>
    </source>
</evidence>
<dbReference type="PROSITE" id="PS00523">
    <property type="entry name" value="SULFATASE_1"/>
    <property type="match status" value="1"/>
</dbReference>
<keyword evidence="9 12" id="KW-0472">Membrane</keyword>
<dbReference type="Gene3D" id="1.20.1730.10">
    <property type="entry name" value="Sodium/glucose cotransporter"/>
    <property type="match status" value="1"/>
</dbReference>
<dbReference type="Gene3D" id="3.40.720.10">
    <property type="entry name" value="Alkaline Phosphatase, subunit A"/>
    <property type="match status" value="1"/>
</dbReference>
<comment type="caution">
    <text evidence="14">The sequence shown here is derived from an EMBL/GenBank/DDBJ whole genome shotgun (WGS) entry which is preliminary data.</text>
</comment>
<dbReference type="InterPro" id="IPR038377">
    <property type="entry name" value="Na/Glc_symporter_sf"/>
</dbReference>
<dbReference type="CDD" id="cd16026">
    <property type="entry name" value="GALNS_like"/>
    <property type="match status" value="1"/>
</dbReference>
<evidence type="ECO:0000313" key="15">
    <source>
        <dbReference type="Proteomes" id="UP001642464"/>
    </source>
</evidence>
<dbReference type="Pfam" id="PF14707">
    <property type="entry name" value="Sulfatase_C"/>
    <property type="match status" value="1"/>
</dbReference>
<keyword evidence="5" id="KW-0479">Metal-binding</keyword>
<comment type="similarity">
    <text evidence="3">Belongs to the sulfatase family.</text>
</comment>
<evidence type="ECO:0000256" key="9">
    <source>
        <dbReference type="ARBA" id="ARBA00023136"/>
    </source>
</evidence>
<feature type="transmembrane region" description="Helical" evidence="12">
    <location>
        <begin position="56"/>
        <end position="74"/>
    </location>
</feature>
<dbReference type="InterPro" id="IPR024607">
    <property type="entry name" value="Sulfatase_CS"/>
</dbReference>
<name>A0ABP0J276_9DINO</name>
<feature type="domain" description="Sulfatase N-terminal" evidence="13">
    <location>
        <begin position="176"/>
        <end position="498"/>
    </location>
</feature>
<keyword evidence="7" id="KW-0106">Calcium</keyword>
<dbReference type="PANTHER" id="PTHR42693">
    <property type="entry name" value="ARYLSULFATASE FAMILY MEMBER"/>
    <property type="match status" value="1"/>
</dbReference>
<dbReference type="Proteomes" id="UP001642464">
    <property type="component" value="Unassembled WGS sequence"/>
</dbReference>
<accession>A0ABP0J276</accession>
<dbReference type="Pfam" id="PF00884">
    <property type="entry name" value="Sulfatase"/>
    <property type="match status" value="1"/>
</dbReference>
<evidence type="ECO:0000256" key="2">
    <source>
        <dbReference type="ARBA" id="ARBA00006434"/>
    </source>
</evidence>
<keyword evidence="8 12" id="KW-1133">Transmembrane helix</keyword>
<dbReference type="InterPro" id="IPR017850">
    <property type="entry name" value="Alkaline_phosphatase_core_sf"/>
</dbReference>
<protein>
    <submittedName>
        <fullName evidence="14">Arylsulfatase A (ASA) (Cerebroside-sulfatase)</fullName>
    </submittedName>
</protein>
<gene>
    <name evidence="14" type="ORF">SCF082_LOCUS9858</name>
</gene>
<evidence type="ECO:0000256" key="12">
    <source>
        <dbReference type="SAM" id="Phobius"/>
    </source>
</evidence>
<evidence type="ECO:0000259" key="13">
    <source>
        <dbReference type="Pfam" id="PF00884"/>
    </source>
</evidence>
<keyword evidence="15" id="KW-1185">Reference proteome</keyword>
<evidence type="ECO:0000256" key="4">
    <source>
        <dbReference type="ARBA" id="ARBA00022692"/>
    </source>
</evidence>
<evidence type="ECO:0000313" key="14">
    <source>
        <dbReference type="EMBL" id="CAK9008428.1"/>
    </source>
</evidence>
<feature type="transmembrane region" description="Helical" evidence="12">
    <location>
        <begin position="12"/>
        <end position="36"/>
    </location>
</feature>
<evidence type="ECO:0000256" key="3">
    <source>
        <dbReference type="ARBA" id="ARBA00008779"/>
    </source>
</evidence>
<comment type="subcellular location">
    <subcellularLocation>
        <location evidence="1">Membrane</location>
        <topology evidence="1">Multi-pass membrane protein</topology>
    </subcellularLocation>
</comment>
<dbReference type="PROSITE" id="PS50283">
    <property type="entry name" value="NA_SOLUT_SYMP_3"/>
    <property type="match status" value="1"/>
</dbReference>
<dbReference type="Pfam" id="PF00474">
    <property type="entry name" value="SSF"/>
    <property type="match status" value="1"/>
</dbReference>
<evidence type="ECO:0000256" key="8">
    <source>
        <dbReference type="ARBA" id="ARBA00022989"/>
    </source>
</evidence>
<sequence length="619" mass="68051">MVAQLTNDWVSGFLTAGILAAIMSSLDSQFLCIGTMFTEDIVVHYGGRKRFTDAQIVMYARGFVVLIVAITYILSQLEVRRVFTLGVRQPRLSAVRDDAGDRDDCGVDGRDDSRFARHPSAERRDVAEVLQELRPVGVVPAHRGQSKGVAVLLRKLLAAAMVLLGACGSVMAESHPNFVVIFADDLGYGDLGCYGHPTIQTPHLDQMARDGLKFTQFYVAASVCTPSRAGLMTGRLPVRNGMASDKRRVLFPNSGGGLPASEVTIASALKPLGYVSGCFGKWHLGHLPPFLPTSHGFETYFGIPYSNDMDRVNDVAPKGRAAFLEPRVEFWNVPLIRDTEVVERPADQTTITRRYTDAAIEFIRAHKDQPFFVYLPHNLPHVPLFRSPEFEGVSRRGLYGDVIEEIDDSVGRVRAALEEEGLAENTLVVFTSDNGPWLIFNEHGGSAGPLRDGKGCTWDGGMREPALACWPGTIEGGRVCDELASTLDLLPTFVNLAGGTPPEDRILDGYDLSPVLKGTGPSPRDVMFYYRGTELMAVRHGPWKAHYFTQGAYGPEARKRTKHDPPLLFQIEHDPGEQFNLNAQHPEVLAEIEEIVAEHEAALEIPPSQLEIPLPAEEP</sequence>
<dbReference type="InterPro" id="IPR001734">
    <property type="entry name" value="Na/solute_symporter"/>
</dbReference>
<evidence type="ECO:0000256" key="5">
    <source>
        <dbReference type="ARBA" id="ARBA00022723"/>
    </source>
</evidence>
<feature type="region of interest" description="Disordered" evidence="11">
    <location>
        <begin position="96"/>
        <end position="120"/>
    </location>
</feature>
<evidence type="ECO:0000256" key="6">
    <source>
        <dbReference type="ARBA" id="ARBA00022801"/>
    </source>
</evidence>
<dbReference type="InterPro" id="IPR050738">
    <property type="entry name" value="Sulfatase"/>
</dbReference>
<dbReference type="InterPro" id="IPR000917">
    <property type="entry name" value="Sulfatase_N"/>
</dbReference>
<proteinExistence type="inferred from homology"/>
<evidence type="ECO:0000256" key="1">
    <source>
        <dbReference type="ARBA" id="ARBA00004141"/>
    </source>
</evidence>
<evidence type="ECO:0000256" key="7">
    <source>
        <dbReference type="ARBA" id="ARBA00022837"/>
    </source>
</evidence>
<keyword evidence="6" id="KW-0378">Hydrolase</keyword>